<dbReference type="EMBL" id="AWEY01000027">
    <property type="protein sequence ID" value="ERK39180.1"/>
    <property type="molecule type" value="Genomic_DNA"/>
</dbReference>
<sequence length="37" mass="4301">MDEIQSPIQCHYENENPNVSNVKSGIYLNLLIFSIYN</sequence>
<accession>U2NM74</accession>
<dbReference type="Proteomes" id="UP000016648">
    <property type="component" value="Unassembled WGS sequence"/>
</dbReference>
<keyword evidence="2" id="KW-1185">Reference proteome</keyword>
<evidence type="ECO:0000313" key="2">
    <source>
        <dbReference type="Proteomes" id="UP000016648"/>
    </source>
</evidence>
<gene>
    <name evidence="1" type="ORF">HMPREF9135_2386</name>
</gene>
<name>U2NM74_9BACT</name>
<reference evidence="1 2" key="1">
    <citation type="submission" date="2013-08" db="EMBL/GenBank/DDBJ databases">
        <authorList>
            <person name="Durkin A.S."/>
            <person name="Haft D.R."/>
            <person name="McCorrison J."/>
            <person name="Torralba M."/>
            <person name="Gillis M."/>
            <person name="Haft D.H."/>
            <person name="Methe B."/>
            <person name="Sutton G."/>
            <person name="Nelson K.E."/>
        </authorList>
    </citation>
    <scope>NUCLEOTIDE SEQUENCE [LARGE SCALE GENOMIC DNA]</scope>
    <source>
        <strain evidence="1 2">F0067</strain>
    </source>
</reference>
<organism evidence="1 2">
    <name type="scientific">Segatella baroniae F0067</name>
    <dbReference type="NCBI Taxonomy" id="1115809"/>
    <lineage>
        <taxon>Bacteria</taxon>
        <taxon>Pseudomonadati</taxon>
        <taxon>Bacteroidota</taxon>
        <taxon>Bacteroidia</taxon>
        <taxon>Bacteroidales</taxon>
        <taxon>Prevotellaceae</taxon>
        <taxon>Segatella</taxon>
    </lineage>
</organism>
<evidence type="ECO:0000313" key="1">
    <source>
        <dbReference type="EMBL" id="ERK39180.1"/>
    </source>
</evidence>
<proteinExistence type="predicted"/>
<comment type="caution">
    <text evidence="1">The sequence shown here is derived from an EMBL/GenBank/DDBJ whole genome shotgun (WGS) entry which is preliminary data.</text>
</comment>
<dbReference type="PATRIC" id="fig|1115809.3.peg.1485"/>
<dbReference type="AlphaFoldDB" id="U2NM74"/>
<protein>
    <submittedName>
        <fullName evidence="1">Uncharacterized protein</fullName>
    </submittedName>
</protein>